<keyword evidence="8" id="KW-1185">Reference proteome</keyword>
<evidence type="ECO:0000256" key="4">
    <source>
        <dbReference type="PROSITE-ProRule" id="PRU00134"/>
    </source>
</evidence>
<keyword evidence="3" id="KW-0862">Zinc</keyword>
<proteinExistence type="predicted"/>
<reference evidence="7 8" key="1">
    <citation type="journal article" date="2012" name="Genome Biol.">
        <title>Genome and low-iron response of an oceanic diatom adapted to chronic iron limitation.</title>
        <authorList>
            <person name="Lommer M."/>
            <person name="Specht M."/>
            <person name="Roy A.S."/>
            <person name="Kraemer L."/>
            <person name="Andreson R."/>
            <person name="Gutowska M.A."/>
            <person name="Wolf J."/>
            <person name="Bergner S.V."/>
            <person name="Schilhabel M.B."/>
            <person name="Klostermeier U.C."/>
            <person name="Beiko R.G."/>
            <person name="Rosenstiel P."/>
            <person name="Hippler M."/>
            <person name="Laroche J."/>
        </authorList>
    </citation>
    <scope>NUCLEOTIDE SEQUENCE [LARGE SCALE GENOMIC DNA]</scope>
    <source>
        <strain evidence="7 8">CCMP1005</strain>
    </source>
</reference>
<dbReference type="Gene3D" id="6.10.140.2220">
    <property type="match status" value="1"/>
</dbReference>
<evidence type="ECO:0000256" key="1">
    <source>
        <dbReference type="ARBA" id="ARBA00022723"/>
    </source>
</evidence>
<gene>
    <name evidence="7" type="ORF">THAOC_32463</name>
</gene>
<dbReference type="SUPFAM" id="SSF144232">
    <property type="entry name" value="HIT/MYND zinc finger-like"/>
    <property type="match status" value="1"/>
</dbReference>
<name>K0RIM4_THAOC</name>
<comment type="caution">
    <text evidence="7">The sequence shown here is derived from an EMBL/GenBank/DDBJ whole genome shotgun (WGS) entry which is preliminary data.</text>
</comment>
<evidence type="ECO:0000256" key="3">
    <source>
        <dbReference type="ARBA" id="ARBA00022833"/>
    </source>
</evidence>
<protein>
    <recommendedName>
        <fullName evidence="6">MYND-type domain-containing protein</fullName>
    </recommendedName>
</protein>
<evidence type="ECO:0000259" key="6">
    <source>
        <dbReference type="PROSITE" id="PS50865"/>
    </source>
</evidence>
<feature type="domain" description="MYND-type" evidence="6">
    <location>
        <begin position="509"/>
        <end position="549"/>
    </location>
</feature>
<feature type="region of interest" description="Disordered" evidence="5">
    <location>
        <begin position="1"/>
        <end position="28"/>
    </location>
</feature>
<keyword evidence="2 4" id="KW-0863">Zinc-finger</keyword>
<sequence>MPSAKKLRGKNKKKAKEQRRDAPAVDSRASAECNIREALLATNGAREKVISIVKNEASWIKVSLELDDDELSRLMDAGLLGALLFRMHHGFDEREEYVAILDGVIIEQSLTTWVDLLSTISRRAQAKKTKLIPQYLERFIPQPFYFGSDEEHDPKTWIALVFCKIVGRLMTCSTFYKTERLHRSALGGVLCVLATLEEVVDVGGSVTSLHPINDEERYPEDAIKLMDMREEFLKFTCKEMIRFHHQSVLAKRAALCELSKKIGANAVRYVRCILGYRTIRWQVNLGRVEDKRMLDIALLPTPPGKGSIFMRNIIAILRVRAINNTCDTDTDACYDIVRCLVIQSCVDEEIIQDLVYLARESNDWLSIQESALLQEGKANFIRVISLFQHLFSTAFKSQGSVERRVGVAVKAGLLDVMIGFLCIIAEKPQLQAMEFTEDALDASVAVLSQVERVANKKKARVAIMNCQADITGELISLRQRLQEYAECDIVLARLQSVLDEGTGPVARTCSECSRILGSGAIFRCERCGEVYCSPVCQKISWRAGHHSVCTDNRKKVYRTNPGMLEDHAKYMLGVWTNKGEEELVKAMEEALVFPRARSTVLTGCVNILYEMHDSNEWDQVRAMIIALYKSNLVSKVSKSDIDNGMKTFNLIRVCMEKMDHLFGRDFTREFFWEPHSQVLLGEFLGNPNLKVLYREFIVTKQKKKQRIKEGLQLAVTATGSMQSPSQTEGGVVPINKVAYQQDDKQPSGALCNDF</sequence>
<dbReference type="Proteomes" id="UP000266841">
    <property type="component" value="Unassembled WGS sequence"/>
</dbReference>
<keyword evidence="1" id="KW-0479">Metal-binding</keyword>
<evidence type="ECO:0000256" key="5">
    <source>
        <dbReference type="SAM" id="MobiDB-lite"/>
    </source>
</evidence>
<feature type="non-terminal residue" evidence="7">
    <location>
        <position position="754"/>
    </location>
</feature>
<dbReference type="PROSITE" id="PS50865">
    <property type="entry name" value="ZF_MYND_2"/>
    <property type="match status" value="1"/>
</dbReference>
<dbReference type="InterPro" id="IPR002893">
    <property type="entry name" value="Znf_MYND"/>
</dbReference>
<dbReference type="AlphaFoldDB" id="K0RIM4"/>
<accession>K0RIM4</accession>
<dbReference type="GO" id="GO:0008270">
    <property type="term" value="F:zinc ion binding"/>
    <property type="evidence" value="ECO:0007669"/>
    <property type="project" value="UniProtKB-KW"/>
</dbReference>
<evidence type="ECO:0000313" key="8">
    <source>
        <dbReference type="Proteomes" id="UP000266841"/>
    </source>
</evidence>
<dbReference type="OrthoDB" id="5282002at2759"/>
<evidence type="ECO:0000313" key="7">
    <source>
        <dbReference type="EMBL" id="EJK48716.1"/>
    </source>
</evidence>
<organism evidence="7 8">
    <name type="scientific">Thalassiosira oceanica</name>
    <name type="common">Marine diatom</name>
    <dbReference type="NCBI Taxonomy" id="159749"/>
    <lineage>
        <taxon>Eukaryota</taxon>
        <taxon>Sar</taxon>
        <taxon>Stramenopiles</taxon>
        <taxon>Ochrophyta</taxon>
        <taxon>Bacillariophyta</taxon>
        <taxon>Coscinodiscophyceae</taxon>
        <taxon>Thalassiosirophycidae</taxon>
        <taxon>Thalassiosirales</taxon>
        <taxon>Thalassiosiraceae</taxon>
        <taxon>Thalassiosira</taxon>
    </lineage>
</organism>
<evidence type="ECO:0000256" key="2">
    <source>
        <dbReference type="ARBA" id="ARBA00022771"/>
    </source>
</evidence>
<dbReference type="Pfam" id="PF01753">
    <property type="entry name" value="zf-MYND"/>
    <property type="match status" value="1"/>
</dbReference>
<feature type="compositionally biased region" description="Basic residues" evidence="5">
    <location>
        <begin position="1"/>
        <end position="17"/>
    </location>
</feature>
<dbReference type="EMBL" id="AGNL01045509">
    <property type="protein sequence ID" value="EJK48716.1"/>
    <property type="molecule type" value="Genomic_DNA"/>
</dbReference>